<evidence type="ECO:0000313" key="1">
    <source>
        <dbReference type="EMBL" id="EWS79588.1"/>
    </source>
</evidence>
<dbReference type="InterPro" id="IPR002591">
    <property type="entry name" value="Phosphodiest/P_Trfase"/>
</dbReference>
<dbReference type="GO" id="GO:0016787">
    <property type="term" value="F:hydrolase activity"/>
    <property type="evidence" value="ECO:0007669"/>
    <property type="project" value="UniProtKB-ARBA"/>
</dbReference>
<dbReference type="STRING" id="396014.BF93_12890"/>
<evidence type="ECO:0000313" key="2">
    <source>
        <dbReference type="Proteomes" id="UP000023067"/>
    </source>
</evidence>
<sequence>MPEPRPLLLVSVDAMHTDDIPFARTLPSFARILERAAVAEIEGVYPSVTYPNHTAQITGCGPATTGVFNNLRFQPGRGDASDWFSEASAIRVPTLLDAAKAAGMVTAAVQWPVTVGAESADWLVPELAGARFRQGDLLEHFRGATNAASLERYVAPNLDLVGTHPAGLFFPFVGRVAAQILREQRPDVLLVHYVEVDSARHRHGTYGPHVEESLREVDAHLAGLLEALDAADGAEQANIVLVSDHGHIDVEQHTNLNRVFADRGLLRVDESGALVDYDVICLGAGLSGQLFLADGLAPERFAEVEMLLAEIEADSQYRIERIWTSDETRRDYGLDGPFAWVVESEPGVIVGQAWDRRPVVRRGDEDFPALKGAHGHAPRHGGQPVLIAAGPAFESGADLGRRSMLDIAPTLARVLGLELPDAEGAVLAELLADAPAREVVPVQG</sequence>
<dbReference type="Gene3D" id="3.40.720.10">
    <property type="entry name" value="Alkaline Phosphatase, subunit A"/>
    <property type="match status" value="1"/>
</dbReference>
<dbReference type="CDD" id="cd16018">
    <property type="entry name" value="Enpp"/>
    <property type="match status" value="1"/>
</dbReference>
<proteinExistence type="predicted"/>
<keyword evidence="2" id="KW-1185">Reference proteome</keyword>
<evidence type="ECO:0008006" key="3">
    <source>
        <dbReference type="Google" id="ProtNLM"/>
    </source>
</evidence>
<dbReference type="OrthoDB" id="9771966at2"/>
<dbReference type="InterPro" id="IPR017850">
    <property type="entry name" value="Alkaline_phosphatase_core_sf"/>
</dbReference>
<organism evidence="1 2">
    <name type="scientific">Brachybacterium phenoliresistens</name>
    <dbReference type="NCBI Taxonomy" id="396014"/>
    <lineage>
        <taxon>Bacteria</taxon>
        <taxon>Bacillati</taxon>
        <taxon>Actinomycetota</taxon>
        <taxon>Actinomycetes</taxon>
        <taxon>Micrococcales</taxon>
        <taxon>Dermabacteraceae</taxon>
        <taxon>Brachybacterium</taxon>
    </lineage>
</organism>
<dbReference type="Pfam" id="PF01663">
    <property type="entry name" value="Phosphodiest"/>
    <property type="match status" value="1"/>
</dbReference>
<accession>Z9JNM9</accession>
<dbReference type="AlphaFoldDB" id="Z9JNM9"/>
<dbReference type="PATRIC" id="fig|396014.3.peg.3618"/>
<dbReference type="eggNOG" id="COG1524">
    <property type="taxonomic scope" value="Bacteria"/>
</dbReference>
<dbReference type="EMBL" id="JDYK01000031">
    <property type="protein sequence ID" value="EWS79588.1"/>
    <property type="molecule type" value="Genomic_DNA"/>
</dbReference>
<dbReference type="PANTHER" id="PTHR10151">
    <property type="entry name" value="ECTONUCLEOTIDE PYROPHOSPHATASE/PHOSPHODIESTERASE"/>
    <property type="match status" value="1"/>
</dbReference>
<comment type="caution">
    <text evidence="1">The sequence shown here is derived from an EMBL/GenBank/DDBJ whole genome shotgun (WGS) entry which is preliminary data.</text>
</comment>
<dbReference type="HOGENOM" id="CLU_017594_0_0_11"/>
<dbReference type="RefSeq" id="WP_038374615.1">
    <property type="nucleotide sequence ID" value="NZ_KK070013.1"/>
</dbReference>
<protein>
    <recommendedName>
        <fullName evidence="3">Phosphodiesterase</fullName>
    </recommendedName>
</protein>
<dbReference type="Proteomes" id="UP000023067">
    <property type="component" value="Unassembled WGS sequence"/>
</dbReference>
<dbReference type="PANTHER" id="PTHR10151:SF120">
    <property type="entry name" value="BIS(5'-ADENOSYL)-TRIPHOSPHATASE"/>
    <property type="match status" value="1"/>
</dbReference>
<reference evidence="1 2" key="1">
    <citation type="submission" date="2014-02" db="EMBL/GenBank/DDBJ databases">
        <title>Genome sequence of Brachybacterium phenoliresistens strain W13A50.</title>
        <authorList>
            <person name="Wang X."/>
        </authorList>
    </citation>
    <scope>NUCLEOTIDE SEQUENCE [LARGE SCALE GENOMIC DNA]</scope>
    <source>
        <strain evidence="1 2">W13A50</strain>
    </source>
</reference>
<gene>
    <name evidence="1" type="ORF">BF93_12890</name>
</gene>
<name>Z9JNM9_9MICO</name>
<dbReference type="SUPFAM" id="SSF53649">
    <property type="entry name" value="Alkaline phosphatase-like"/>
    <property type="match status" value="1"/>
</dbReference>